<evidence type="ECO:0000313" key="2">
    <source>
        <dbReference type="EMBL" id="MCA9385739.1"/>
    </source>
</evidence>
<reference evidence="2" key="1">
    <citation type="submission" date="2020-04" db="EMBL/GenBank/DDBJ databases">
        <authorList>
            <person name="Zhang T."/>
        </authorList>
    </citation>
    <scope>NUCLEOTIDE SEQUENCE</scope>
    <source>
        <strain evidence="2">HKST-UBA11</strain>
    </source>
</reference>
<keyword evidence="1" id="KW-0812">Transmembrane</keyword>
<organism evidence="2 3">
    <name type="scientific">Candidatus Dojkabacteria bacterium</name>
    <dbReference type="NCBI Taxonomy" id="2099670"/>
    <lineage>
        <taxon>Bacteria</taxon>
        <taxon>Candidatus Dojkabacteria</taxon>
    </lineage>
</organism>
<sequence>MKGDPSQFNVYEIAAKFLKIILSFTSLYLLASIAWQFLISEDADGILPIAENIAGTKLEQDVLVLIYDPRISSQGNAKLTVSKQWNDPYELVDDYVEWVGVASRELLTYNVTDIVEVNDAFIPKADGFRYSDIAYINCINDLPSHTSCYSPDAADYPWILNRHAICEEVNSGKIDEVWIFGGPWFGLHSSVLYGPEGFPLASDHIISDECEKTIPVMGFNYELGLDYMITNFGHRVQETMREVYNGGEQNSLATNWDKFWMNSFESASFDYSGCGTVDFPPNASQRGDYSNQTRKQSYCNNFADYPNVSTSKTSLDPVDCSLWGCSKNGYLTWWFNRIPYFEGTGLDEIFNNWWYYIGDPNIVLTNTLPVVGIEETTNKETLPSSTGSSLELLQTDTGETIPEVSHITDTGATLEHLPIRSDQELVLSEENFITCYKENATICDLDEDGVVNIIDFKLFTKSMSQAAL</sequence>
<dbReference type="InterPro" id="IPR018247">
    <property type="entry name" value="EF_Hand_1_Ca_BS"/>
</dbReference>
<dbReference type="EMBL" id="JAGQLH010000041">
    <property type="protein sequence ID" value="MCA9385739.1"/>
    <property type="molecule type" value="Genomic_DNA"/>
</dbReference>
<gene>
    <name evidence="2" type="ORF">KC717_03765</name>
</gene>
<dbReference type="PROSITE" id="PS00018">
    <property type="entry name" value="EF_HAND_1"/>
    <property type="match status" value="1"/>
</dbReference>
<accession>A0A955L8W0</accession>
<dbReference type="Proteomes" id="UP000754563">
    <property type="component" value="Unassembled WGS sequence"/>
</dbReference>
<keyword evidence="1" id="KW-1133">Transmembrane helix</keyword>
<protein>
    <submittedName>
        <fullName evidence="2">Uncharacterized protein</fullName>
    </submittedName>
</protein>
<evidence type="ECO:0000256" key="1">
    <source>
        <dbReference type="SAM" id="Phobius"/>
    </source>
</evidence>
<name>A0A955L8W0_9BACT</name>
<proteinExistence type="predicted"/>
<feature type="transmembrane region" description="Helical" evidence="1">
    <location>
        <begin position="20"/>
        <end position="38"/>
    </location>
</feature>
<dbReference type="AlphaFoldDB" id="A0A955L8W0"/>
<comment type="caution">
    <text evidence="2">The sequence shown here is derived from an EMBL/GenBank/DDBJ whole genome shotgun (WGS) entry which is preliminary data.</text>
</comment>
<evidence type="ECO:0000313" key="3">
    <source>
        <dbReference type="Proteomes" id="UP000754563"/>
    </source>
</evidence>
<reference evidence="2" key="2">
    <citation type="journal article" date="2021" name="Microbiome">
        <title>Successional dynamics and alternative stable states in a saline activated sludge microbial community over 9 years.</title>
        <authorList>
            <person name="Wang Y."/>
            <person name="Ye J."/>
            <person name="Ju F."/>
            <person name="Liu L."/>
            <person name="Boyd J.A."/>
            <person name="Deng Y."/>
            <person name="Parks D.H."/>
            <person name="Jiang X."/>
            <person name="Yin X."/>
            <person name="Woodcroft B.J."/>
            <person name="Tyson G.W."/>
            <person name="Hugenholtz P."/>
            <person name="Polz M.F."/>
            <person name="Zhang T."/>
        </authorList>
    </citation>
    <scope>NUCLEOTIDE SEQUENCE</scope>
    <source>
        <strain evidence="2">HKST-UBA11</strain>
    </source>
</reference>
<keyword evidence="1" id="KW-0472">Membrane</keyword>